<reference evidence="1" key="2">
    <citation type="submission" date="2020-07" db="EMBL/GenBank/DDBJ databases">
        <authorList>
            <person name="Vera ALvarez R."/>
            <person name="Arias-Moreno D.M."/>
            <person name="Jimenez-Jacinto V."/>
            <person name="Jimenez-Bremont J.F."/>
            <person name="Swaminathan K."/>
            <person name="Moose S.P."/>
            <person name="Guerrero-Gonzalez M.L."/>
            <person name="Marino-Ramirez L."/>
            <person name="Landsman D."/>
            <person name="Rodriguez-Kessler M."/>
            <person name="Delgado-Sanchez P."/>
        </authorList>
    </citation>
    <scope>NUCLEOTIDE SEQUENCE</scope>
    <source>
        <tissue evidence="1">Cladode</tissue>
    </source>
</reference>
<evidence type="ECO:0000313" key="1">
    <source>
        <dbReference type="EMBL" id="MBA4637468.1"/>
    </source>
</evidence>
<accession>A0A7C9DFX6</accession>
<reference evidence="1" key="1">
    <citation type="journal article" date="2013" name="J. Plant Res.">
        <title>Effect of fungi and light on seed germination of three Opuntia species from semiarid lands of central Mexico.</title>
        <authorList>
            <person name="Delgado-Sanchez P."/>
            <person name="Jimenez-Bremont J.F."/>
            <person name="Guerrero-Gonzalez Mde L."/>
            <person name="Flores J."/>
        </authorList>
    </citation>
    <scope>NUCLEOTIDE SEQUENCE</scope>
    <source>
        <tissue evidence="1">Cladode</tissue>
    </source>
</reference>
<sequence length="140" mass="16213">MEVHCWEGFKMTTKMKKCCKYLRRSDIRLARHTPLKKLFHRKNTSIGSLFLIKSMQPHRPLLCLHWMTDNLEISISPRTSLTHVNSALNSRFTLGIKPLDVIHVTTHQTKFSYESQPLSTPKVIININTKSFCGRAKHAI</sequence>
<protein>
    <submittedName>
        <fullName evidence="1">Uncharacterized protein</fullName>
    </submittedName>
</protein>
<dbReference type="EMBL" id="GISG01104867">
    <property type="protein sequence ID" value="MBA4637468.1"/>
    <property type="molecule type" value="Transcribed_RNA"/>
</dbReference>
<organism evidence="1">
    <name type="scientific">Opuntia streptacantha</name>
    <name type="common">Prickly pear cactus</name>
    <name type="synonym">Opuntia cardona</name>
    <dbReference type="NCBI Taxonomy" id="393608"/>
    <lineage>
        <taxon>Eukaryota</taxon>
        <taxon>Viridiplantae</taxon>
        <taxon>Streptophyta</taxon>
        <taxon>Embryophyta</taxon>
        <taxon>Tracheophyta</taxon>
        <taxon>Spermatophyta</taxon>
        <taxon>Magnoliopsida</taxon>
        <taxon>eudicotyledons</taxon>
        <taxon>Gunneridae</taxon>
        <taxon>Pentapetalae</taxon>
        <taxon>Caryophyllales</taxon>
        <taxon>Cactineae</taxon>
        <taxon>Cactaceae</taxon>
        <taxon>Opuntioideae</taxon>
        <taxon>Opuntia</taxon>
    </lineage>
</organism>
<proteinExistence type="predicted"/>
<dbReference type="AlphaFoldDB" id="A0A7C9DFX6"/>
<name>A0A7C9DFX6_OPUST</name>